<dbReference type="GeneID" id="35601847"/>
<dbReference type="EMBL" id="FJUY01000010">
    <property type="protein sequence ID" value="CZT20856.1"/>
    <property type="molecule type" value="Genomic_DNA"/>
</dbReference>
<dbReference type="InterPro" id="IPR032675">
    <property type="entry name" value="LRR_dom_sf"/>
</dbReference>
<evidence type="ECO:0000313" key="2">
    <source>
        <dbReference type="Proteomes" id="UP000225277"/>
    </source>
</evidence>
<dbReference type="Gene3D" id="3.80.10.10">
    <property type="entry name" value="Ribonuclease Inhibitor"/>
    <property type="match status" value="1"/>
</dbReference>
<keyword evidence="2" id="KW-1185">Reference proteome</keyword>
<evidence type="ECO:0008006" key="3">
    <source>
        <dbReference type="Google" id="ProtNLM"/>
    </source>
</evidence>
<protein>
    <recommendedName>
        <fullName evidence="3">F-box domain-containing protein</fullName>
    </recommendedName>
</protein>
<sequence>MAIAWRRRDLHALFAAKIEPGRRQYYADKIRHLRIIYLESMDERLQTLSFRKLESVRIGVPSDEEALPSTEAWVHSLLGPSLRSLVLRSEEMIPPDLPVSLANLCPGLETLRINLREDDPSSVLMLVEIVEALPRLRELKVESRLHPPTSTSTERKLCSPLALSHLESLEFGGIIPDLAPTSSQFPRLRLLHGEATLPTLLRIGMVMPQLAHLDLLLPPRYVTEPPTLVIAPLRSLVNLESLTLRVQGDAPLESKDLEALGRFRNLSRLEIGAKGGGKRRVAAPDFTDETLCRILLCLPRLEYLELRLRHPSGGQALLTLVKHCPKLRVVVMPGHYDLALFFSLPQQPAVPDLVTLCVASLFFGHARPGYLISRTEFRMIHEVLAQHAPKLSYTSFVDPWWEIGKRLNATLRKGWDALCGCGELGEGHKQIDHICEPEDSRD</sequence>
<proteinExistence type="predicted"/>
<dbReference type="RefSeq" id="XP_023627745.1">
    <property type="nucleotide sequence ID" value="XM_023771977.1"/>
</dbReference>
<organism evidence="1 2">
    <name type="scientific">Ramularia collo-cygni</name>
    <dbReference type="NCBI Taxonomy" id="112498"/>
    <lineage>
        <taxon>Eukaryota</taxon>
        <taxon>Fungi</taxon>
        <taxon>Dikarya</taxon>
        <taxon>Ascomycota</taxon>
        <taxon>Pezizomycotina</taxon>
        <taxon>Dothideomycetes</taxon>
        <taxon>Dothideomycetidae</taxon>
        <taxon>Mycosphaerellales</taxon>
        <taxon>Mycosphaerellaceae</taxon>
        <taxon>Ramularia</taxon>
    </lineage>
</organism>
<name>A0A2D3VAZ6_9PEZI</name>
<gene>
    <name evidence="1" type="ORF">RCC_06716</name>
</gene>
<accession>A0A2D3VAZ6</accession>
<evidence type="ECO:0000313" key="1">
    <source>
        <dbReference type="EMBL" id="CZT20856.1"/>
    </source>
</evidence>
<reference evidence="1 2" key="1">
    <citation type="submission" date="2016-03" db="EMBL/GenBank/DDBJ databases">
        <authorList>
            <person name="Ploux O."/>
        </authorList>
    </citation>
    <scope>NUCLEOTIDE SEQUENCE [LARGE SCALE GENOMIC DNA]</scope>
    <source>
        <strain evidence="1 2">URUG2</strain>
    </source>
</reference>
<dbReference type="SUPFAM" id="SSF52047">
    <property type="entry name" value="RNI-like"/>
    <property type="match status" value="1"/>
</dbReference>
<dbReference type="AlphaFoldDB" id="A0A2D3VAZ6"/>
<dbReference type="Proteomes" id="UP000225277">
    <property type="component" value="Unassembled WGS sequence"/>
</dbReference>